<dbReference type="RefSeq" id="WP_377284398.1">
    <property type="nucleotide sequence ID" value="NZ_JBHRSI010000015.1"/>
</dbReference>
<accession>A0ABW4MZ53</accession>
<organism evidence="3 4">
    <name type="scientific">Phenylobacterium terrae</name>
    <dbReference type="NCBI Taxonomy" id="2665495"/>
    <lineage>
        <taxon>Bacteria</taxon>
        <taxon>Pseudomonadati</taxon>
        <taxon>Pseudomonadota</taxon>
        <taxon>Alphaproteobacteria</taxon>
        <taxon>Caulobacterales</taxon>
        <taxon>Caulobacteraceae</taxon>
        <taxon>Phenylobacterium</taxon>
    </lineage>
</organism>
<keyword evidence="1" id="KW-1133">Transmembrane helix</keyword>
<keyword evidence="4" id="KW-1185">Reference proteome</keyword>
<reference evidence="4" key="1">
    <citation type="journal article" date="2019" name="Int. J. Syst. Evol. Microbiol.">
        <title>The Global Catalogue of Microorganisms (GCM) 10K type strain sequencing project: providing services to taxonomists for standard genome sequencing and annotation.</title>
        <authorList>
            <consortium name="The Broad Institute Genomics Platform"/>
            <consortium name="The Broad Institute Genome Sequencing Center for Infectious Disease"/>
            <person name="Wu L."/>
            <person name="Ma J."/>
        </authorList>
    </citation>
    <scope>NUCLEOTIDE SEQUENCE [LARGE SCALE GENOMIC DNA]</scope>
    <source>
        <strain evidence="4">DFY28</strain>
    </source>
</reference>
<dbReference type="Proteomes" id="UP001597237">
    <property type="component" value="Unassembled WGS sequence"/>
</dbReference>
<evidence type="ECO:0000256" key="1">
    <source>
        <dbReference type="SAM" id="Phobius"/>
    </source>
</evidence>
<keyword evidence="1" id="KW-0812">Transmembrane</keyword>
<evidence type="ECO:0000259" key="2">
    <source>
        <dbReference type="Pfam" id="PF07811"/>
    </source>
</evidence>
<dbReference type="EMBL" id="JBHUEY010000001">
    <property type="protein sequence ID" value="MFD1783254.1"/>
    <property type="molecule type" value="Genomic_DNA"/>
</dbReference>
<protein>
    <submittedName>
        <fullName evidence="3">TadE/TadG family type IV pilus assembly protein</fullName>
    </submittedName>
</protein>
<evidence type="ECO:0000313" key="3">
    <source>
        <dbReference type="EMBL" id="MFD1783254.1"/>
    </source>
</evidence>
<proteinExistence type="predicted"/>
<name>A0ABW4MZ53_9CAUL</name>
<dbReference type="InterPro" id="IPR012495">
    <property type="entry name" value="TadE-like_dom"/>
</dbReference>
<comment type="caution">
    <text evidence="3">The sequence shown here is derived from an EMBL/GenBank/DDBJ whole genome shotgun (WGS) entry which is preliminary data.</text>
</comment>
<keyword evidence="1" id="KW-0472">Membrane</keyword>
<feature type="transmembrane region" description="Helical" evidence="1">
    <location>
        <begin position="21"/>
        <end position="40"/>
    </location>
</feature>
<sequence length="137" mass="14720">MSANRLRGWLDDAGGATAAEFALVLPLFAVMVAGIFEFGWTQHCLSSTRYAMETAARDLMLNPKLTETELENRVRAQLQDTADPDVEITLSIATGPAGKIATLTGVYEREIGVPMLPRFPMTHTVTVETALPAVAGA</sequence>
<gene>
    <name evidence="3" type="ORF">ACFSC0_07595</name>
</gene>
<evidence type="ECO:0000313" key="4">
    <source>
        <dbReference type="Proteomes" id="UP001597237"/>
    </source>
</evidence>
<dbReference type="Pfam" id="PF07811">
    <property type="entry name" value="TadE"/>
    <property type="match status" value="1"/>
</dbReference>
<feature type="domain" description="TadE-like" evidence="2">
    <location>
        <begin position="15"/>
        <end position="57"/>
    </location>
</feature>